<protein>
    <submittedName>
        <fullName evidence="3">Head GIN domain-containing protein</fullName>
    </submittedName>
</protein>
<dbReference type="Proteomes" id="UP001597414">
    <property type="component" value="Unassembled WGS sequence"/>
</dbReference>
<accession>A0ABW5BA77</accession>
<sequence>MNALIRLFLFLFLISTLEVNAQTRTETRRLGSFDAVKVSNSIKAELIRGNENKIEITGSGIELEKVETAVADGTLEIKLARGNYKSHNVNVVVTYIDIQGIEATTSATVIAKNQIVAEEAYLYATTSSYLEADIDAIVLNVEAATNAKIHVSGKVNSLGLRAFTSAEIDGMKLVADKVEVLANTAATLYFGAIDSIDGSVATAAKVLYIGNPRSINVKTGTGGNISKN</sequence>
<evidence type="ECO:0000256" key="1">
    <source>
        <dbReference type="SAM" id="SignalP"/>
    </source>
</evidence>
<organism evidence="3 4">
    <name type="scientific">Shivajiella indica</name>
    <dbReference type="NCBI Taxonomy" id="872115"/>
    <lineage>
        <taxon>Bacteria</taxon>
        <taxon>Pseudomonadati</taxon>
        <taxon>Bacteroidota</taxon>
        <taxon>Cytophagia</taxon>
        <taxon>Cytophagales</taxon>
        <taxon>Cyclobacteriaceae</taxon>
        <taxon>Shivajiella</taxon>
    </lineage>
</organism>
<evidence type="ECO:0000313" key="3">
    <source>
        <dbReference type="EMBL" id="MFD2202324.1"/>
    </source>
</evidence>
<keyword evidence="1" id="KW-0732">Signal</keyword>
<dbReference type="Pfam" id="PF10988">
    <property type="entry name" value="DUF2807"/>
    <property type="match status" value="1"/>
</dbReference>
<gene>
    <name evidence="3" type="ORF">ACFSKV_12185</name>
</gene>
<dbReference type="RefSeq" id="WP_380803027.1">
    <property type="nucleotide sequence ID" value="NZ_JBHUIV010000016.1"/>
</dbReference>
<name>A0ABW5BA77_9BACT</name>
<dbReference type="Gene3D" id="2.160.20.120">
    <property type="match status" value="1"/>
</dbReference>
<comment type="caution">
    <text evidence="3">The sequence shown here is derived from an EMBL/GenBank/DDBJ whole genome shotgun (WGS) entry which is preliminary data.</text>
</comment>
<dbReference type="EMBL" id="JBHUIV010000016">
    <property type="protein sequence ID" value="MFD2202324.1"/>
    <property type="molecule type" value="Genomic_DNA"/>
</dbReference>
<feature type="signal peptide" evidence="1">
    <location>
        <begin position="1"/>
        <end position="21"/>
    </location>
</feature>
<dbReference type="InterPro" id="IPR021255">
    <property type="entry name" value="DUF2807"/>
</dbReference>
<feature type="domain" description="Putative auto-transporter adhesin head GIN" evidence="2">
    <location>
        <begin position="33"/>
        <end position="212"/>
    </location>
</feature>
<evidence type="ECO:0000259" key="2">
    <source>
        <dbReference type="Pfam" id="PF10988"/>
    </source>
</evidence>
<keyword evidence="4" id="KW-1185">Reference proteome</keyword>
<proteinExistence type="predicted"/>
<feature type="chain" id="PRO_5046715579" evidence="1">
    <location>
        <begin position="22"/>
        <end position="228"/>
    </location>
</feature>
<reference evidence="4" key="1">
    <citation type="journal article" date="2019" name="Int. J. Syst. Evol. Microbiol.">
        <title>The Global Catalogue of Microorganisms (GCM) 10K type strain sequencing project: providing services to taxonomists for standard genome sequencing and annotation.</title>
        <authorList>
            <consortium name="The Broad Institute Genomics Platform"/>
            <consortium name="The Broad Institute Genome Sequencing Center for Infectious Disease"/>
            <person name="Wu L."/>
            <person name="Ma J."/>
        </authorList>
    </citation>
    <scope>NUCLEOTIDE SEQUENCE [LARGE SCALE GENOMIC DNA]</scope>
    <source>
        <strain evidence="4">KCTC 19812</strain>
    </source>
</reference>
<evidence type="ECO:0000313" key="4">
    <source>
        <dbReference type="Proteomes" id="UP001597414"/>
    </source>
</evidence>